<dbReference type="AlphaFoldDB" id="A0A453AN56"/>
<reference evidence="9" key="2">
    <citation type="journal article" date="2017" name="Nat. Plants">
        <title>The Aegilops tauschii genome reveals multiple impacts of transposons.</title>
        <authorList>
            <person name="Zhao G."/>
            <person name="Zou C."/>
            <person name="Li K."/>
            <person name="Wang K."/>
            <person name="Li T."/>
            <person name="Gao L."/>
            <person name="Zhang X."/>
            <person name="Wang H."/>
            <person name="Yang Z."/>
            <person name="Liu X."/>
            <person name="Jiang W."/>
            <person name="Mao L."/>
            <person name="Kong X."/>
            <person name="Jiao Y."/>
            <person name="Jia J."/>
        </authorList>
    </citation>
    <scope>NUCLEOTIDE SEQUENCE [LARGE SCALE GENOMIC DNA]</scope>
    <source>
        <strain evidence="9">cv. AL8/78</strain>
    </source>
</reference>
<accession>A0A453AN56</accession>
<keyword evidence="6" id="KW-1133">Transmembrane helix</keyword>
<organism evidence="8 9">
    <name type="scientific">Aegilops tauschii subsp. strangulata</name>
    <name type="common">Goatgrass</name>
    <dbReference type="NCBI Taxonomy" id="200361"/>
    <lineage>
        <taxon>Eukaryota</taxon>
        <taxon>Viridiplantae</taxon>
        <taxon>Streptophyta</taxon>
        <taxon>Embryophyta</taxon>
        <taxon>Tracheophyta</taxon>
        <taxon>Spermatophyta</taxon>
        <taxon>Magnoliopsida</taxon>
        <taxon>Liliopsida</taxon>
        <taxon>Poales</taxon>
        <taxon>Poaceae</taxon>
        <taxon>BOP clade</taxon>
        <taxon>Pooideae</taxon>
        <taxon>Triticodae</taxon>
        <taxon>Triticeae</taxon>
        <taxon>Triticinae</taxon>
        <taxon>Aegilops</taxon>
    </lineage>
</organism>
<dbReference type="EnsemblPlants" id="AET2Gv20203500.3">
    <property type="protein sequence ID" value="AET2Gv20203500.3"/>
    <property type="gene ID" value="AET2Gv20203500"/>
</dbReference>
<dbReference type="SUPFAM" id="SSF101941">
    <property type="entry name" value="NAC domain"/>
    <property type="match status" value="1"/>
</dbReference>
<dbReference type="GO" id="GO:0006355">
    <property type="term" value="P:regulation of DNA-templated transcription"/>
    <property type="evidence" value="ECO:0007669"/>
    <property type="project" value="InterPro"/>
</dbReference>
<evidence type="ECO:0000256" key="3">
    <source>
        <dbReference type="ARBA" id="ARBA00023125"/>
    </source>
</evidence>
<dbReference type="PROSITE" id="PS51005">
    <property type="entry name" value="NAC"/>
    <property type="match status" value="1"/>
</dbReference>
<dbReference type="Pfam" id="PF02365">
    <property type="entry name" value="NAM"/>
    <property type="match status" value="1"/>
</dbReference>
<feature type="domain" description="NAC" evidence="7">
    <location>
        <begin position="19"/>
        <end position="243"/>
    </location>
</feature>
<keyword evidence="3" id="KW-0238">DNA-binding</keyword>
<dbReference type="Gramene" id="AET2Gv20203500.3">
    <property type="protein sequence ID" value="AET2Gv20203500.3"/>
    <property type="gene ID" value="AET2Gv20203500"/>
</dbReference>
<evidence type="ECO:0000256" key="6">
    <source>
        <dbReference type="SAM" id="Phobius"/>
    </source>
</evidence>
<evidence type="ECO:0000259" key="7">
    <source>
        <dbReference type="PROSITE" id="PS51005"/>
    </source>
</evidence>
<dbReference type="PANTHER" id="PTHR31744:SF85">
    <property type="entry name" value="NAC020_2B.1"/>
    <property type="match status" value="1"/>
</dbReference>
<evidence type="ECO:0000256" key="4">
    <source>
        <dbReference type="ARBA" id="ARBA00023163"/>
    </source>
</evidence>
<evidence type="ECO:0000256" key="2">
    <source>
        <dbReference type="ARBA" id="ARBA00023015"/>
    </source>
</evidence>
<protein>
    <recommendedName>
        <fullName evidence="7">NAC domain-containing protein</fullName>
    </recommendedName>
</protein>
<dbReference type="STRING" id="200361.A0A453AN56"/>
<dbReference type="GO" id="GO:0003677">
    <property type="term" value="F:DNA binding"/>
    <property type="evidence" value="ECO:0007669"/>
    <property type="project" value="UniProtKB-KW"/>
</dbReference>
<dbReference type="Gene3D" id="2.170.150.80">
    <property type="entry name" value="NAC domain"/>
    <property type="match status" value="1"/>
</dbReference>
<proteinExistence type="predicted"/>
<dbReference type="FunFam" id="2.170.150.80:FF:000006">
    <property type="entry name" value="NAC domain-containing protein 100-like"/>
    <property type="match status" value="1"/>
</dbReference>
<dbReference type="PANTHER" id="PTHR31744">
    <property type="entry name" value="PROTEIN CUP-SHAPED COTYLEDON 2-RELATED"/>
    <property type="match status" value="1"/>
</dbReference>
<keyword evidence="2" id="KW-0805">Transcription regulation</keyword>
<evidence type="ECO:0000313" key="9">
    <source>
        <dbReference type="Proteomes" id="UP000015105"/>
    </source>
</evidence>
<keyword evidence="5" id="KW-0539">Nucleus</keyword>
<comment type="subcellular location">
    <subcellularLocation>
        <location evidence="1">Nucleus</location>
    </subcellularLocation>
</comment>
<evidence type="ECO:0000256" key="1">
    <source>
        <dbReference type="ARBA" id="ARBA00004123"/>
    </source>
</evidence>
<dbReference type="GO" id="GO:0005634">
    <property type="term" value="C:nucleus"/>
    <property type="evidence" value="ECO:0007669"/>
    <property type="project" value="UniProtKB-SubCell"/>
</dbReference>
<dbReference type="Proteomes" id="UP000015105">
    <property type="component" value="Chromosome 2D"/>
</dbReference>
<dbReference type="InterPro" id="IPR003441">
    <property type="entry name" value="NAC-dom"/>
</dbReference>
<evidence type="ECO:0000256" key="5">
    <source>
        <dbReference type="ARBA" id="ARBA00023242"/>
    </source>
</evidence>
<reference evidence="8" key="5">
    <citation type="journal article" date="2021" name="G3 (Bethesda)">
        <title>Aegilops tauschii genome assembly Aet v5.0 features greater sequence contiguity and improved annotation.</title>
        <authorList>
            <person name="Wang L."/>
            <person name="Zhu T."/>
            <person name="Rodriguez J.C."/>
            <person name="Deal K.R."/>
            <person name="Dubcovsky J."/>
            <person name="McGuire P.E."/>
            <person name="Lux T."/>
            <person name="Spannagl M."/>
            <person name="Mayer K.F.X."/>
            <person name="Baldrich P."/>
            <person name="Meyers B.C."/>
            <person name="Huo N."/>
            <person name="Gu Y.Q."/>
            <person name="Zhou H."/>
            <person name="Devos K.M."/>
            <person name="Bennetzen J.L."/>
            <person name="Unver T."/>
            <person name="Budak H."/>
            <person name="Gulick P.J."/>
            <person name="Galiba G."/>
            <person name="Kalapos B."/>
            <person name="Nelson D.R."/>
            <person name="Li P."/>
            <person name="You F.M."/>
            <person name="Luo M.C."/>
            <person name="Dvorak J."/>
        </authorList>
    </citation>
    <scope>NUCLEOTIDE SEQUENCE [LARGE SCALE GENOMIC DNA]</scope>
    <source>
        <strain evidence="8">cv. AL8/78</strain>
    </source>
</reference>
<name>A0A453AN56_AEGTS</name>
<keyword evidence="9" id="KW-1185">Reference proteome</keyword>
<reference evidence="9" key="1">
    <citation type="journal article" date="2014" name="Science">
        <title>Ancient hybridizations among the ancestral genomes of bread wheat.</title>
        <authorList>
            <consortium name="International Wheat Genome Sequencing Consortium,"/>
            <person name="Marcussen T."/>
            <person name="Sandve S.R."/>
            <person name="Heier L."/>
            <person name="Spannagl M."/>
            <person name="Pfeifer M."/>
            <person name="Jakobsen K.S."/>
            <person name="Wulff B.B."/>
            <person name="Steuernagel B."/>
            <person name="Mayer K.F."/>
            <person name="Olsen O.A."/>
        </authorList>
    </citation>
    <scope>NUCLEOTIDE SEQUENCE [LARGE SCALE GENOMIC DNA]</scope>
    <source>
        <strain evidence="9">cv. AL8/78</strain>
    </source>
</reference>
<reference evidence="8" key="3">
    <citation type="journal article" date="2017" name="Nature">
        <title>Genome sequence of the progenitor of the wheat D genome Aegilops tauschii.</title>
        <authorList>
            <person name="Luo M.C."/>
            <person name="Gu Y.Q."/>
            <person name="Puiu D."/>
            <person name="Wang H."/>
            <person name="Twardziok S.O."/>
            <person name="Deal K.R."/>
            <person name="Huo N."/>
            <person name="Zhu T."/>
            <person name="Wang L."/>
            <person name="Wang Y."/>
            <person name="McGuire P.E."/>
            <person name="Liu S."/>
            <person name="Long H."/>
            <person name="Ramasamy R.K."/>
            <person name="Rodriguez J.C."/>
            <person name="Van S.L."/>
            <person name="Yuan L."/>
            <person name="Wang Z."/>
            <person name="Xia Z."/>
            <person name="Xiao L."/>
            <person name="Anderson O.D."/>
            <person name="Ouyang S."/>
            <person name="Liang Y."/>
            <person name="Zimin A.V."/>
            <person name="Pertea G."/>
            <person name="Qi P."/>
            <person name="Bennetzen J.L."/>
            <person name="Dai X."/>
            <person name="Dawson M.W."/>
            <person name="Muller H.G."/>
            <person name="Kugler K."/>
            <person name="Rivarola-Duarte L."/>
            <person name="Spannagl M."/>
            <person name="Mayer K.F.X."/>
            <person name="Lu F.H."/>
            <person name="Bevan M.W."/>
            <person name="Leroy P."/>
            <person name="Li P."/>
            <person name="You F.M."/>
            <person name="Sun Q."/>
            <person name="Liu Z."/>
            <person name="Lyons E."/>
            <person name="Wicker T."/>
            <person name="Salzberg S.L."/>
            <person name="Devos K.M."/>
            <person name="Dvorak J."/>
        </authorList>
    </citation>
    <scope>NUCLEOTIDE SEQUENCE [LARGE SCALE GENOMIC DNA]</scope>
    <source>
        <strain evidence="8">cv. AL8/78</strain>
    </source>
</reference>
<keyword evidence="6" id="KW-0812">Transmembrane</keyword>
<sequence>MSDVTAVMDLEEEEPRLSLPPGFRFHPTDEEVVTHYLTPKAVNNAFSCLVIADVDLNKTEPWDLPGKAKMGEKEWYFFVHKDRKYPTGTRTNRATEKGYWKATGKDKEIFRGKGRDAVLVGMKKTLVFYTGRAPRGDKTPYVMHEYRLEGQLPHRLPRSAKVRPPARFDFAFPSPAVSGGPAGRVDQSSRRSVRRCCRLDHARSHVALRICFLLLVFLVLFSQACLLRARVQNDWAVCRVFDKDLAAKNAPPQTAPAAVGVMEDPYAFLDVDDFLNNPDLLNNADLPMLMDSPSGADDFAGASSSTSSAAVPFEPDMEHLSIKTEPPVPQQQMQSPNYFYMPAATPNGNHGGAGYSPYQAMGDQQTAIRRHCKPEAASSSALLSPSLGFDAGALAGADTSSFLMPSSRSYLDLEVMDYSNMWKI</sequence>
<feature type="transmembrane region" description="Helical" evidence="6">
    <location>
        <begin position="206"/>
        <end position="227"/>
    </location>
</feature>
<keyword evidence="6" id="KW-0472">Membrane</keyword>
<keyword evidence="4" id="KW-0804">Transcription</keyword>
<dbReference type="InterPro" id="IPR036093">
    <property type="entry name" value="NAC_dom_sf"/>
</dbReference>
<evidence type="ECO:0000313" key="8">
    <source>
        <dbReference type="EnsemblPlants" id="AET2Gv20203500.3"/>
    </source>
</evidence>
<reference evidence="8" key="4">
    <citation type="submission" date="2019-03" db="UniProtKB">
        <authorList>
            <consortium name="EnsemblPlants"/>
        </authorList>
    </citation>
    <scope>IDENTIFICATION</scope>
</reference>